<proteinExistence type="predicted"/>
<reference evidence="2 3" key="1">
    <citation type="submission" date="2021-03" db="EMBL/GenBank/DDBJ databases">
        <title>Genomic Encyclopedia of Type Strains, Phase IV (KMG-IV): sequencing the most valuable type-strain genomes for metagenomic binning, comparative biology and taxonomic classification.</title>
        <authorList>
            <person name="Goeker M."/>
        </authorList>
    </citation>
    <scope>NUCLEOTIDE SEQUENCE [LARGE SCALE GENOMIC DNA]</scope>
    <source>
        <strain evidence="2 3">DSM 26427</strain>
    </source>
</reference>
<evidence type="ECO:0000313" key="3">
    <source>
        <dbReference type="Proteomes" id="UP000823786"/>
    </source>
</evidence>
<accession>A0ABS4ESK1</accession>
<keyword evidence="3" id="KW-1185">Reference proteome</keyword>
<evidence type="ECO:0000313" key="2">
    <source>
        <dbReference type="EMBL" id="MBP1860924.1"/>
    </source>
</evidence>
<feature type="domain" description="DUF7660" evidence="1">
    <location>
        <begin position="14"/>
        <end position="86"/>
    </location>
</feature>
<gene>
    <name evidence="2" type="ORF">J2Z75_004445</name>
</gene>
<dbReference type="Pfam" id="PF24693">
    <property type="entry name" value="DUF7660"/>
    <property type="match status" value="1"/>
</dbReference>
<dbReference type="Proteomes" id="UP000823786">
    <property type="component" value="Unassembled WGS sequence"/>
</dbReference>
<protein>
    <recommendedName>
        <fullName evidence="1">DUF7660 domain-containing protein</fullName>
    </recommendedName>
</protein>
<comment type="caution">
    <text evidence="2">The sequence shown here is derived from an EMBL/GenBank/DDBJ whole genome shotgun (WGS) entry which is preliminary data.</text>
</comment>
<organism evidence="2 3">
    <name type="scientific">Rhizobium herbae</name>
    <dbReference type="NCBI Taxonomy" id="508661"/>
    <lineage>
        <taxon>Bacteria</taxon>
        <taxon>Pseudomonadati</taxon>
        <taxon>Pseudomonadota</taxon>
        <taxon>Alphaproteobacteria</taxon>
        <taxon>Hyphomicrobiales</taxon>
        <taxon>Rhizobiaceae</taxon>
        <taxon>Rhizobium/Agrobacterium group</taxon>
        <taxon>Rhizobium</taxon>
    </lineage>
</organism>
<dbReference type="EMBL" id="JAGGJV010000008">
    <property type="protein sequence ID" value="MBP1860924.1"/>
    <property type="molecule type" value="Genomic_DNA"/>
</dbReference>
<sequence length="86" mass="10169">MIDDWSDQSRQIKTKDEFVSFLSSFLQDCRENGEEWENATLAKFLQAMLAWTKDSDGYYQNMGKVDLTEPDWRRFADMLLAARAYE</sequence>
<evidence type="ECO:0000259" key="1">
    <source>
        <dbReference type="Pfam" id="PF24693"/>
    </source>
</evidence>
<dbReference type="RefSeq" id="WP_209854905.1">
    <property type="nucleotide sequence ID" value="NZ_JAGGJV010000008.1"/>
</dbReference>
<dbReference type="InterPro" id="IPR056077">
    <property type="entry name" value="DUF7660"/>
</dbReference>
<name>A0ABS4ESK1_9HYPH</name>